<keyword evidence="1" id="KW-0732">Signal</keyword>
<dbReference type="Proteomes" id="UP000504606">
    <property type="component" value="Unplaced"/>
</dbReference>
<gene>
    <name evidence="3" type="primary">LOC113202033</name>
</gene>
<evidence type="ECO:0000256" key="1">
    <source>
        <dbReference type="SAM" id="SignalP"/>
    </source>
</evidence>
<evidence type="ECO:0000313" key="2">
    <source>
        <dbReference type="Proteomes" id="UP000504606"/>
    </source>
</evidence>
<protein>
    <submittedName>
        <fullName evidence="3">Uncharacterized protein LOC113202033</fullName>
    </submittedName>
</protein>
<feature type="signal peptide" evidence="1">
    <location>
        <begin position="1"/>
        <end position="21"/>
    </location>
</feature>
<dbReference type="AlphaFoldDB" id="A0A6J1RY49"/>
<organism evidence="2 3">
    <name type="scientific">Frankliniella occidentalis</name>
    <name type="common">Western flower thrips</name>
    <name type="synonym">Euthrips occidentalis</name>
    <dbReference type="NCBI Taxonomy" id="133901"/>
    <lineage>
        <taxon>Eukaryota</taxon>
        <taxon>Metazoa</taxon>
        <taxon>Ecdysozoa</taxon>
        <taxon>Arthropoda</taxon>
        <taxon>Hexapoda</taxon>
        <taxon>Insecta</taxon>
        <taxon>Pterygota</taxon>
        <taxon>Neoptera</taxon>
        <taxon>Paraneoptera</taxon>
        <taxon>Thysanoptera</taxon>
        <taxon>Terebrantia</taxon>
        <taxon>Thripoidea</taxon>
        <taxon>Thripidae</taxon>
        <taxon>Frankliniella</taxon>
    </lineage>
</organism>
<sequence>MLRLTLVAALAVVALSGSAFAGFEGQTQNKFIVTYNVVPDVFGLFAFYTMPRTLREAKDLHFDWASERNPADNNTDLYCRKGDHRVCVLFDKAGSVAGIQLSVEAKELDNSGAPVDVLAIPEWRRNMIKSKEVYSNTAFFVSKAIIDAGGRDIEEDTLTAPDGLYILQTDTNGVETARLHVSNDQSDAEAAGFNEQSCFIGMGKHYFQSLTKESVCENHRPYFTLYGPKSKKLTGFGFTQYGKPSQGRGWFEAPPALAAKTIAPNSPACMTEWLKEYGLFTMHVFFVARPYLTTC</sequence>
<dbReference type="KEGG" id="foc:113202033"/>
<name>A0A6J1RY49_FRAOC</name>
<dbReference type="OrthoDB" id="6042561at2759"/>
<proteinExistence type="predicted"/>
<reference evidence="3" key="1">
    <citation type="submission" date="2025-08" db="UniProtKB">
        <authorList>
            <consortium name="RefSeq"/>
        </authorList>
    </citation>
    <scope>IDENTIFICATION</scope>
    <source>
        <tissue evidence="3">Whole organism</tissue>
    </source>
</reference>
<feature type="chain" id="PRO_5026690170" evidence="1">
    <location>
        <begin position="22"/>
        <end position="295"/>
    </location>
</feature>
<dbReference type="GeneID" id="113202033"/>
<dbReference type="RefSeq" id="XP_026271865.1">
    <property type="nucleotide sequence ID" value="XM_026416080.2"/>
</dbReference>
<accession>A0A6J1RY49</accession>
<evidence type="ECO:0000313" key="3">
    <source>
        <dbReference type="RefSeq" id="XP_026271865.1"/>
    </source>
</evidence>
<keyword evidence="2" id="KW-1185">Reference proteome</keyword>